<dbReference type="Gene3D" id="3.40.50.720">
    <property type="entry name" value="NAD(P)-binding Rossmann-like Domain"/>
    <property type="match status" value="1"/>
</dbReference>
<dbReference type="InterPro" id="IPR013154">
    <property type="entry name" value="ADH-like_N"/>
</dbReference>
<dbReference type="CDD" id="cd05289">
    <property type="entry name" value="MDR_like_2"/>
    <property type="match status" value="1"/>
</dbReference>
<dbReference type="GO" id="GO:0016491">
    <property type="term" value="F:oxidoreductase activity"/>
    <property type="evidence" value="ECO:0007669"/>
    <property type="project" value="InterPro"/>
</dbReference>
<dbReference type="EMBL" id="KV424058">
    <property type="protein sequence ID" value="KZT52709.1"/>
    <property type="molecule type" value="Genomic_DNA"/>
</dbReference>
<dbReference type="InParanoid" id="A0A165DFN3"/>
<dbReference type="OrthoDB" id="9930022at2759"/>
<dbReference type="Pfam" id="PF13602">
    <property type="entry name" value="ADH_zinc_N_2"/>
    <property type="match status" value="1"/>
</dbReference>
<feature type="domain" description="Enoyl reductase (ER)" evidence="1">
    <location>
        <begin position="19"/>
        <end position="348"/>
    </location>
</feature>
<protein>
    <submittedName>
        <fullName evidence="2">GroES-like protein</fullName>
    </submittedName>
</protein>
<dbReference type="SUPFAM" id="SSF50129">
    <property type="entry name" value="GroES-like"/>
    <property type="match status" value="1"/>
</dbReference>
<dbReference type="Pfam" id="PF08240">
    <property type="entry name" value="ADH_N"/>
    <property type="match status" value="1"/>
</dbReference>
<dbReference type="STRING" id="1353952.A0A165DFN3"/>
<dbReference type="InterPro" id="IPR036291">
    <property type="entry name" value="NAD(P)-bd_dom_sf"/>
</dbReference>
<reference evidence="2 3" key="1">
    <citation type="journal article" date="2016" name="Mol. Biol. Evol.">
        <title>Comparative Genomics of Early-Diverging Mushroom-Forming Fungi Provides Insights into the Origins of Lignocellulose Decay Capabilities.</title>
        <authorList>
            <person name="Nagy L.G."/>
            <person name="Riley R."/>
            <person name="Tritt A."/>
            <person name="Adam C."/>
            <person name="Daum C."/>
            <person name="Floudas D."/>
            <person name="Sun H."/>
            <person name="Yadav J.S."/>
            <person name="Pangilinan J."/>
            <person name="Larsson K.H."/>
            <person name="Matsuura K."/>
            <person name="Barry K."/>
            <person name="Labutti K."/>
            <person name="Kuo R."/>
            <person name="Ohm R.A."/>
            <person name="Bhattacharya S.S."/>
            <person name="Shirouzu T."/>
            <person name="Yoshinaga Y."/>
            <person name="Martin F.M."/>
            <person name="Grigoriev I.V."/>
            <person name="Hibbett D.S."/>
        </authorList>
    </citation>
    <scope>NUCLEOTIDE SEQUENCE [LARGE SCALE GENOMIC DNA]</scope>
    <source>
        <strain evidence="2 3">HHB12733</strain>
    </source>
</reference>
<evidence type="ECO:0000259" key="1">
    <source>
        <dbReference type="SMART" id="SM00829"/>
    </source>
</evidence>
<dbReference type="PANTHER" id="PTHR11695:SF294">
    <property type="entry name" value="RETICULON-4-INTERACTING PROTEIN 1, MITOCHONDRIAL"/>
    <property type="match status" value="1"/>
</dbReference>
<dbReference type="SMART" id="SM00829">
    <property type="entry name" value="PKS_ER"/>
    <property type="match status" value="1"/>
</dbReference>
<dbReference type="InterPro" id="IPR020843">
    <property type="entry name" value="ER"/>
</dbReference>
<dbReference type="InterPro" id="IPR050700">
    <property type="entry name" value="YIM1/Zinc_Alcohol_DH_Fams"/>
</dbReference>
<name>A0A165DFN3_9BASI</name>
<evidence type="ECO:0000313" key="3">
    <source>
        <dbReference type="Proteomes" id="UP000076842"/>
    </source>
</evidence>
<dbReference type="SUPFAM" id="SSF51735">
    <property type="entry name" value="NAD(P)-binding Rossmann-fold domains"/>
    <property type="match status" value="1"/>
</dbReference>
<dbReference type="Proteomes" id="UP000076842">
    <property type="component" value="Unassembled WGS sequence"/>
</dbReference>
<proteinExistence type="predicted"/>
<keyword evidence="3" id="KW-1185">Reference proteome</keyword>
<evidence type="ECO:0000313" key="2">
    <source>
        <dbReference type="EMBL" id="KZT52709.1"/>
    </source>
</evidence>
<gene>
    <name evidence="2" type="ORF">CALCODRAFT_557934</name>
</gene>
<dbReference type="Gene3D" id="3.90.180.10">
    <property type="entry name" value="Medium-chain alcohol dehydrogenases, catalytic domain"/>
    <property type="match status" value="1"/>
</dbReference>
<accession>A0A165DFN3</accession>
<dbReference type="PANTHER" id="PTHR11695">
    <property type="entry name" value="ALCOHOL DEHYDROGENASE RELATED"/>
    <property type="match status" value="1"/>
</dbReference>
<sequence>MSTKTMKALIQTAYGEPADVLKVMTVPVPTIDESSDKILVRVKAVSMNPLDYLIVRGGLKFIWVTPMPAPVGCDMSGVVVKAGRKSPFKPGDEVYGATSIQAFGSLAEYGIFESRNCGIKPKTLSHEEASCLPVVGITSLEAFRRHTGPKDTAFIPAGVGGVGHIALQLAKAYAGFKHTITTVSTAKVEVLKQHIHDVDEVIDYKKVDPATVIPAGSCDFALDQFGKPASYVRYMRKPASGSKAGKPSIISIATPPNAKKCEEGWETTVGFPLRTMLNAMDYWTRLWIPGWIHYDSFFALAQPGDLKTMADLADAGKLKPVIDKVFPLDQALEAYARAETKPAGKVVIRID</sequence>
<dbReference type="InterPro" id="IPR011032">
    <property type="entry name" value="GroES-like_sf"/>
</dbReference>
<dbReference type="AlphaFoldDB" id="A0A165DFN3"/>
<organism evidence="2 3">
    <name type="scientific">Calocera cornea HHB12733</name>
    <dbReference type="NCBI Taxonomy" id="1353952"/>
    <lineage>
        <taxon>Eukaryota</taxon>
        <taxon>Fungi</taxon>
        <taxon>Dikarya</taxon>
        <taxon>Basidiomycota</taxon>
        <taxon>Agaricomycotina</taxon>
        <taxon>Dacrymycetes</taxon>
        <taxon>Dacrymycetales</taxon>
        <taxon>Dacrymycetaceae</taxon>
        <taxon>Calocera</taxon>
    </lineage>
</organism>